<evidence type="ECO:0000313" key="1">
    <source>
        <dbReference type="EMBL" id="KAJ9059580.1"/>
    </source>
</evidence>
<dbReference type="EMBL" id="QTSX02005681">
    <property type="protein sequence ID" value="KAJ9059580.1"/>
    <property type="molecule type" value="Genomic_DNA"/>
</dbReference>
<reference evidence="1" key="1">
    <citation type="submission" date="2022-04" db="EMBL/GenBank/DDBJ databases">
        <title>Genome of the entomopathogenic fungus Entomophthora muscae.</title>
        <authorList>
            <person name="Elya C."/>
            <person name="Lovett B.R."/>
            <person name="Lee E."/>
            <person name="Macias A.M."/>
            <person name="Hajek A.E."/>
            <person name="De Bivort B.L."/>
            <person name="Kasson M.T."/>
            <person name="De Fine Licht H.H."/>
            <person name="Stajich J.E."/>
        </authorList>
    </citation>
    <scope>NUCLEOTIDE SEQUENCE</scope>
    <source>
        <strain evidence="1">Berkeley</strain>
    </source>
</reference>
<keyword evidence="2" id="KW-1185">Reference proteome</keyword>
<proteinExistence type="predicted"/>
<sequence length="173" mass="19839">MSIVMFPGHLLSPPETFGIVEKGVYRSEALKTSHFQFLKPLQLRTLLVLSREPLSKPVSSFLIENKIRLVQLRPDVPKSGMTWKPTSEEQVKEGLELLLDKANHPILVTCTTGLHETSAFIGCLRRLQNWNFNSIIVEYRAYAKSKARSLVEHFIELFDTDFVNLPSNLPEWF</sequence>
<comment type="caution">
    <text evidence="1">The sequence shown here is derived from an EMBL/GenBank/DDBJ whole genome shotgun (WGS) entry which is preliminary data.</text>
</comment>
<protein>
    <submittedName>
        <fullName evidence="1">Uncharacterized protein</fullName>
    </submittedName>
</protein>
<accession>A0ACC2SB82</accession>
<name>A0ACC2SB82_9FUNG</name>
<gene>
    <name evidence="1" type="ORF">DSO57_1000544</name>
</gene>
<evidence type="ECO:0000313" key="2">
    <source>
        <dbReference type="Proteomes" id="UP001165960"/>
    </source>
</evidence>
<dbReference type="Proteomes" id="UP001165960">
    <property type="component" value="Unassembled WGS sequence"/>
</dbReference>
<organism evidence="1 2">
    <name type="scientific">Entomophthora muscae</name>
    <dbReference type="NCBI Taxonomy" id="34485"/>
    <lineage>
        <taxon>Eukaryota</taxon>
        <taxon>Fungi</taxon>
        <taxon>Fungi incertae sedis</taxon>
        <taxon>Zoopagomycota</taxon>
        <taxon>Entomophthoromycotina</taxon>
        <taxon>Entomophthoromycetes</taxon>
        <taxon>Entomophthorales</taxon>
        <taxon>Entomophthoraceae</taxon>
        <taxon>Entomophthora</taxon>
    </lineage>
</organism>